<dbReference type="Proteomes" id="UP001295469">
    <property type="component" value="Chromosome C04"/>
</dbReference>
<protein>
    <submittedName>
        <fullName evidence="1">(rape) hypothetical protein</fullName>
    </submittedName>
</protein>
<reference evidence="1" key="1">
    <citation type="submission" date="2021-01" db="EMBL/GenBank/DDBJ databases">
        <authorList>
            <consortium name="Genoscope - CEA"/>
            <person name="William W."/>
        </authorList>
    </citation>
    <scope>NUCLEOTIDE SEQUENCE</scope>
</reference>
<gene>
    <name evidence="1" type="ORF">DARMORV10_C04P49630.1</name>
</gene>
<dbReference type="EMBL" id="HG994368">
    <property type="protein sequence ID" value="CAF1859933.1"/>
    <property type="molecule type" value="Genomic_DNA"/>
</dbReference>
<sequence>MKNLQPTIFKITCTNLKKNNGRRNRPNPYLLPLLNSENHLFCFFLLQCI</sequence>
<accession>A0A816JT78</accession>
<name>A0A816JT78_BRANA</name>
<evidence type="ECO:0000313" key="1">
    <source>
        <dbReference type="EMBL" id="CAF1859933.1"/>
    </source>
</evidence>
<organism evidence="1">
    <name type="scientific">Brassica napus</name>
    <name type="common">Rape</name>
    <dbReference type="NCBI Taxonomy" id="3708"/>
    <lineage>
        <taxon>Eukaryota</taxon>
        <taxon>Viridiplantae</taxon>
        <taxon>Streptophyta</taxon>
        <taxon>Embryophyta</taxon>
        <taxon>Tracheophyta</taxon>
        <taxon>Spermatophyta</taxon>
        <taxon>Magnoliopsida</taxon>
        <taxon>eudicotyledons</taxon>
        <taxon>Gunneridae</taxon>
        <taxon>Pentapetalae</taxon>
        <taxon>rosids</taxon>
        <taxon>malvids</taxon>
        <taxon>Brassicales</taxon>
        <taxon>Brassicaceae</taxon>
        <taxon>Brassiceae</taxon>
        <taxon>Brassica</taxon>
    </lineage>
</organism>
<dbReference type="AlphaFoldDB" id="A0A816JT78"/>
<proteinExistence type="predicted"/>